<dbReference type="STRING" id="68214.AVL59_01420"/>
<dbReference type="Proteomes" id="UP000092659">
    <property type="component" value="Chromosome"/>
</dbReference>
<accession>A0A1B1APC7</accession>
<sequence>MLSCNKLAGSTLLAMFVSLGALAGSAHASTDGTLPTATTTRVSAVVQTAVDDAPLSGLLPSGLRIKMHTDQDIRWD</sequence>
<evidence type="ECO:0000313" key="3">
    <source>
        <dbReference type="Proteomes" id="UP000092659"/>
    </source>
</evidence>
<evidence type="ECO:0000313" key="2">
    <source>
        <dbReference type="EMBL" id="ANP48406.1"/>
    </source>
</evidence>
<proteinExistence type="predicted"/>
<gene>
    <name evidence="2" type="ORF">AVL59_01420</name>
</gene>
<dbReference type="KEGG" id="sgs:AVL59_01420"/>
<keyword evidence="1" id="KW-0732">Signal</keyword>
<dbReference type="EMBL" id="CP016279">
    <property type="protein sequence ID" value="ANP48406.1"/>
    <property type="molecule type" value="Genomic_DNA"/>
</dbReference>
<reference evidence="2 3" key="1">
    <citation type="submission" date="2016-06" db="EMBL/GenBank/DDBJ databases">
        <title>Complete genome sequence of Streptomyces griseochromogenes ATCC 14511, the Blasticidin S producer.</title>
        <authorList>
            <person name="Wu L."/>
        </authorList>
    </citation>
    <scope>NUCLEOTIDE SEQUENCE [LARGE SCALE GENOMIC DNA]</scope>
    <source>
        <strain evidence="2 3">ATCC 14511</strain>
    </source>
</reference>
<evidence type="ECO:0000256" key="1">
    <source>
        <dbReference type="SAM" id="SignalP"/>
    </source>
</evidence>
<dbReference type="AlphaFoldDB" id="A0A1B1APC7"/>
<protein>
    <submittedName>
        <fullName evidence="2">Uncharacterized protein</fullName>
    </submittedName>
</protein>
<name>A0A1B1APC7_9ACTN</name>
<feature type="chain" id="PRO_5008519083" evidence="1">
    <location>
        <begin position="29"/>
        <end position="76"/>
    </location>
</feature>
<organism evidence="2 3">
    <name type="scientific">Streptomyces griseochromogenes</name>
    <dbReference type="NCBI Taxonomy" id="68214"/>
    <lineage>
        <taxon>Bacteria</taxon>
        <taxon>Bacillati</taxon>
        <taxon>Actinomycetota</taxon>
        <taxon>Actinomycetes</taxon>
        <taxon>Kitasatosporales</taxon>
        <taxon>Streptomycetaceae</taxon>
        <taxon>Streptomyces</taxon>
    </lineage>
</organism>
<feature type="signal peptide" evidence="1">
    <location>
        <begin position="1"/>
        <end position="28"/>
    </location>
</feature>